<evidence type="ECO:0000313" key="9">
    <source>
        <dbReference type="Proteomes" id="UP001579974"/>
    </source>
</evidence>
<evidence type="ECO:0000256" key="5">
    <source>
        <dbReference type="ARBA" id="ARBA00023136"/>
    </source>
</evidence>
<evidence type="ECO:0000256" key="2">
    <source>
        <dbReference type="ARBA" id="ARBA00022448"/>
    </source>
</evidence>
<protein>
    <submittedName>
        <fullName evidence="8">MFS transporter</fullName>
    </submittedName>
</protein>
<dbReference type="PROSITE" id="PS50850">
    <property type="entry name" value="MFS"/>
    <property type="match status" value="1"/>
</dbReference>
<proteinExistence type="predicted"/>
<feature type="transmembrane region" description="Helical" evidence="6">
    <location>
        <begin position="65"/>
        <end position="86"/>
    </location>
</feature>
<feature type="transmembrane region" description="Helical" evidence="6">
    <location>
        <begin position="156"/>
        <end position="177"/>
    </location>
</feature>
<keyword evidence="4 6" id="KW-1133">Transmembrane helix</keyword>
<feature type="transmembrane region" description="Helical" evidence="6">
    <location>
        <begin position="183"/>
        <end position="203"/>
    </location>
</feature>
<feature type="transmembrane region" description="Helical" evidence="6">
    <location>
        <begin position="274"/>
        <end position="298"/>
    </location>
</feature>
<feature type="transmembrane region" description="Helical" evidence="6">
    <location>
        <begin position="369"/>
        <end position="389"/>
    </location>
</feature>
<dbReference type="SUPFAM" id="SSF103473">
    <property type="entry name" value="MFS general substrate transporter"/>
    <property type="match status" value="1"/>
</dbReference>
<feature type="transmembrane region" description="Helical" evidence="6">
    <location>
        <begin position="241"/>
        <end position="262"/>
    </location>
</feature>
<feature type="domain" description="Major facilitator superfamily (MFS) profile" evidence="7">
    <location>
        <begin position="25"/>
        <end position="421"/>
    </location>
</feature>
<feature type="transmembrane region" description="Helical" evidence="6">
    <location>
        <begin position="95"/>
        <end position="113"/>
    </location>
</feature>
<dbReference type="PANTHER" id="PTHR11662:SF399">
    <property type="entry name" value="FI19708P1-RELATED"/>
    <property type="match status" value="1"/>
</dbReference>
<dbReference type="InterPro" id="IPR011701">
    <property type="entry name" value="MFS"/>
</dbReference>
<feature type="transmembrane region" description="Helical" evidence="6">
    <location>
        <begin position="338"/>
        <end position="357"/>
    </location>
</feature>
<dbReference type="InterPro" id="IPR036259">
    <property type="entry name" value="MFS_trans_sf"/>
</dbReference>
<keyword evidence="2" id="KW-0813">Transport</keyword>
<dbReference type="PANTHER" id="PTHR11662">
    <property type="entry name" value="SOLUTE CARRIER FAMILY 17"/>
    <property type="match status" value="1"/>
</dbReference>
<evidence type="ECO:0000256" key="6">
    <source>
        <dbReference type="SAM" id="Phobius"/>
    </source>
</evidence>
<keyword evidence="5 6" id="KW-0472">Membrane</keyword>
<feature type="transmembrane region" description="Helical" evidence="6">
    <location>
        <begin position="310"/>
        <end position="332"/>
    </location>
</feature>
<keyword evidence="3 6" id="KW-0812">Transmembrane</keyword>
<comment type="subcellular location">
    <subcellularLocation>
        <location evidence="1">Cell membrane</location>
        <topology evidence="1">Multi-pass membrane protein</topology>
    </subcellularLocation>
</comment>
<organism evidence="8 9">
    <name type="scientific">Alicyclobacillus fastidiosus</name>
    <dbReference type="NCBI Taxonomy" id="392011"/>
    <lineage>
        <taxon>Bacteria</taxon>
        <taxon>Bacillati</taxon>
        <taxon>Bacillota</taxon>
        <taxon>Bacilli</taxon>
        <taxon>Bacillales</taxon>
        <taxon>Alicyclobacillaceae</taxon>
        <taxon>Alicyclobacillus</taxon>
    </lineage>
</organism>
<dbReference type="EMBL" id="JBDXSU010000034">
    <property type="protein sequence ID" value="MFB5193011.1"/>
    <property type="molecule type" value="Genomic_DNA"/>
</dbReference>
<evidence type="ECO:0000256" key="4">
    <source>
        <dbReference type="ARBA" id="ARBA00022989"/>
    </source>
</evidence>
<name>A0ABV5AL90_9BACL</name>
<dbReference type="RefSeq" id="WP_275474339.1">
    <property type="nucleotide sequence ID" value="NZ_CP162940.1"/>
</dbReference>
<reference evidence="8 9" key="1">
    <citation type="journal article" date="2024" name="Int. J. Mol. Sci.">
        <title>Exploration of Alicyclobacillus spp. Genome in Search of Antibiotic Resistance.</title>
        <authorList>
            <person name="Bucka-Kolendo J."/>
            <person name="Kiousi D.E."/>
            <person name="Dekowska A."/>
            <person name="Mikolajczuk-Szczyrba A."/>
            <person name="Karadedos D.M."/>
            <person name="Michael P."/>
            <person name="Galanis A."/>
            <person name="Sokolowska B."/>
        </authorList>
    </citation>
    <scope>NUCLEOTIDE SEQUENCE [LARGE SCALE GENOMIC DNA]</scope>
    <source>
        <strain evidence="8 9">KKP 3000</strain>
    </source>
</reference>
<evidence type="ECO:0000259" key="7">
    <source>
        <dbReference type="PROSITE" id="PS50850"/>
    </source>
</evidence>
<evidence type="ECO:0000256" key="1">
    <source>
        <dbReference type="ARBA" id="ARBA00004651"/>
    </source>
</evidence>
<accession>A0ABV5AL90</accession>
<comment type="caution">
    <text evidence="8">The sequence shown here is derived from an EMBL/GenBank/DDBJ whole genome shotgun (WGS) entry which is preliminary data.</text>
</comment>
<dbReference type="Pfam" id="PF07690">
    <property type="entry name" value="MFS_1"/>
    <property type="match status" value="1"/>
</dbReference>
<evidence type="ECO:0000313" key="8">
    <source>
        <dbReference type="EMBL" id="MFB5193011.1"/>
    </source>
</evidence>
<dbReference type="InterPro" id="IPR050382">
    <property type="entry name" value="MFS_Na/Anion_cotransporter"/>
</dbReference>
<evidence type="ECO:0000256" key="3">
    <source>
        <dbReference type="ARBA" id="ARBA00022692"/>
    </source>
</evidence>
<feature type="transmembrane region" description="Helical" evidence="6">
    <location>
        <begin position="21"/>
        <end position="38"/>
    </location>
</feature>
<dbReference type="InterPro" id="IPR020846">
    <property type="entry name" value="MFS_dom"/>
</dbReference>
<feature type="transmembrane region" description="Helical" evidence="6">
    <location>
        <begin position="395"/>
        <end position="417"/>
    </location>
</feature>
<sequence>MGSSPQVESPIALVKKIGRTRWLYILPVLTSLWAVGSIEKTNVGIISAYKPFLSDMGLANAPGKIGLLTTLFLITYGIGMVLWGFVIDRWGPRKTAITAVVIWIVATLLAGASTDLVTLYVSRLLLGLGEGALWPICTKMTSNWFRRDEESRATSIWVNGMNVGIAFGGLIITSIIGSLGWHSVFFILAALALIPLGLIITLVRDHPADSPFIDETERTFIDQGKAVVTSKSAGGLRNYRLWLLLVANVATGMGFWGVNSWVPKYLVDVRHLSMAGMGIFTLVAWLLCAVVLTIFGAWADKLDRRAPFAVCGYVVYAVVLWGCTVVSSALLAMLLLAIAIWTLQTTTLMVFSLVHGVSKQSNVGSQTGVMSGGSNIVAAFAPFIMGLIIGANSNYTGAFVFLSAAGVIGAIMVAILIPQRF</sequence>
<dbReference type="Proteomes" id="UP001579974">
    <property type="component" value="Unassembled WGS sequence"/>
</dbReference>
<keyword evidence="9" id="KW-1185">Reference proteome</keyword>
<gene>
    <name evidence="8" type="ORF">KKP3000_002606</name>
</gene>
<dbReference type="Gene3D" id="1.20.1250.20">
    <property type="entry name" value="MFS general substrate transporter like domains"/>
    <property type="match status" value="2"/>
</dbReference>